<feature type="compositionally biased region" description="Basic residues" evidence="1">
    <location>
        <begin position="192"/>
        <end position="203"/>
    </location>
</feature>
<dbReference type="Proteomes" id="UP001152049">
    <property type="component" value="Unassembled WGS sequence"/>
</dbReference>
<dbReference type="SUPFAM" id="SSF48065">
    <property type="entry name" value="DBL homology domain (DH-domain)"/>
    <property type="match status" value="1"/>
</dbReference>
<gene>
    <name evidence="3" type="ORF">NW762_000999</name>
</gene>
<dbReference type="SMART" id="SM00325">
    <property type="entry name" value="RhoGEF"/>
    <property type="match status" value="1"/>
</dbReference>
<sequence>MALVNSSALPDVSPSIHSSRNFTWIAGLPDIPRFTNSHDSLRRLCDINSLPALDSLRIDSYNALTALNNISTQCVGPETTSSSQARPSCPQIHVEPIGKLAPDNPRAENAKPRRPFHKWMRALHRRVSHRGHGEEIWPPSAGWEHLESSGTYQQSLRRKLSRRKSFSGSSMGLIAAVQSASISLTSASAVSRSRRHHRHSHCRSRTERSSRASLSAPRFSEDSTPLERVKVDVAATHRSLRRRQILEELISTEESYIGDIRFLTNTYINLLAALPSLPERLRSSINHNLDQILQLHEEILGELHRVVPDSEYTQADHPVMAFKVANRKNGHRRWSSLDVLPEYQISLQWLENEPGMTAEPQVAAEVAKTFSKKMYQFFIYKEYGAKYEVMIKDATSALENLPEWEIHQKGLEAFAFTLDSSPSCDGRKALTIGDLLVKPIQRICKYPLLFAELLGCTPIIDCPNSHMEVETTLVRLREATSEINRSTEDNLMKSTLEKTWLLQDRIVFPDRRLDANSKNQVRVDGQYMICLLYKDVLCLASGGKFDPIYTILACIDVHNATIEDVDNGRGLQCHVAPFSWKLVFENDHQLYELVMTACSSKEEIEWRSRLNQPCGSELNVRAATLQIFLSLDIQSLGAVFGRPGTIARSLSVRQTAIAGSDLSSCHFILKNTSARRPSTGSAGSAIGLNRSQSLLSTKARTPVLAPSRSERARLEILLADVWSQDVLPRPSMTSIARNEQMVRRSASTVLRKLSVVSMTKGSGSVKRKVVGDPLAECHVRQSSGSSDSGFDIFEKVSREESSYSHTTKTSALPETQELHGEEEFTLDTRSPRLELTQISELEPLDLIEIVSEKLENDIGDMAALRNSTTNGTRASSSHGSQKTGTNLVTKENLSLWAGASIQSNDAPWVKGKGSNREKKCAGIRRFFR</sequence>
<dbReference type="Pfam" id="PF00621">
    <property type="entry name" value="RhoGEF"/>
    <property type="match status" value="1"/>
</dbReference>
<accession>A0A9W8SIV2</accession>
<proteinExistence type="predicted"/>
<feature type="region of interest" description="Disordered" evidence="1">
    <location>
        <begin position="867"/>
        <end position="886"/>
    </location>
</feature>
<feature type="region of interest" description="Disordered" evidence="1">
    <location>
        <begin position="804"/>
        <end position="823"/>
    </location>
</feature>
<evidence type="ECO:0000313" key="3">
    <source>
        <dbReference type="EMBL" id="KAJ4272288.1"/>
    </source>
</evidence>
<dbReference type="PANTHER" id="PTHR12673:SF159">
    <property type="entry name" value="LD03170P"/>
    <property type="match status" value="1"/>
</dbReference>
<dbReference type="InterPro" id="IPR000219">
    <property type="entry name" value="DH_dom"/>
</dbReference>
<name>A0A9W8SIV2_9HYPO</name>
<dbReference type="GO" id="GO:0005085">
    <property type="term" value="F:guanyl-nucleotide exchange factor activity"/>
    <property type="evidence" value="ECO:0007669"/>
    <property type="project" value="InterPro"/>
</dbReference>
<evidence type="ECO:0000259" key="2">
    <source>
        <dbReference type="PROSITE" id="PS50010"/>
    </source>
</evidence>
<dbReference type="OrthoDB" id="8059989at2759"/>
<keyword evidence="4" id="KW-1185">Reference proteome</keyword>
<dbReference type="PROSITE" id="PS50010">
    <property type="entry name" value="DH_2"/>
    <property type="match status" value="1"/>
</dbReference>
<dbReference type="InterPro" id="IPR035899">
    <property type="entry name" value="DBL_dom_sf"/>
</dbReference>
<feature type="domain" description="DH" evidence="2">
    <location>
        <begin position="241"/>
        <end position="486"/>
    </location>
</feature>
<reference evidence="3" key="1">
    <citation type="submission" date="2022-09" db="EMBL/GenBank/DDBJ databases">
        <title>Fusarium specimens isolated from Avocado Roots.</title>
        <authorList>
            <person name="Stajich J."/>
            <person name="Roper C."/>
            <person name="Heimlech-Rivalta G."/>
        </authorList>
    </citation>
    <scope>NUCLEOTIDE SEQUENCE</scope>
    <source>
        <strain evidence="3">CF00136</strain>
    </source>
</reference>
<dbReference type="EMBL" id="JAOQAZ010000001">
    <property type="protein sequence ID" value="KAJ4272288.1"/>
    <property type="molecule type" value="Genomic_DNA"/>
</dbReference>
<dbReference type="GO" id="GO:0005737">
    <property type="term" value="C:cytoplasm"/>
    <property type="evidence" value="ECO:0007669"/>
    <property type="project" value="TreeGrafter"/>
</dbReference>
<organism evidence="3 4">
    <name type="scientific">Fusarium torreyae</name>
    <dbReference type="NCBI Taxonomy" id="1237075"/>
    <lineage>
        <taxon>Eukaryota</taxon>
        <taxon>Fungi</taxon>
        <taxon>Dikarya</taxon>
        <taxon>Ascomycota</taxon>
        <taxon>Pezizomycotina</taxon>
        <taxon>Sordariomycetes</taxon>
        <taxon>Hypocreomycetidae</taxon>
        <taxon>Hypocreales</taxon>
        <taxon>Nectriaceae</taxon>
        <taxon>Fusarium</taxon>
    </lineage>
</organism>
<dbReference type="Gene3D" id="1.20.900.10">
    <property type="entry name" value="Dbl homology (DH) domain"/>
    <property type="match status" value="1"/>
</dbReference>
<feature type="compositionally biased region" description="Polar residues" evidence="1">
    <location>
        <begin position="804"/>
        <end position="813"/>
    </location>
</feature>
<evidence type="ECO:0000313" key="4">
    <source>
        <dbReference type="Proteomes" id="UP001152049"/>
    </source>
</evidence>
<feature type="region of interest" description="Disordered" evidence="1">
    <location>
        <begin position="186"/>
        <end position="219"/>
    </location>
</feature>
<dbReference type="AlphaFoldDB" id="A0A9W8SIV2"/>
<protein>
    <recommendedName>
        <fullName evidence="2">DH domain-containing protein</fullName>
    </recommendedName>
</protein>
<evidence type="ECO:0000256" key="1">
    <source>
        <dbReference type="SAM" id="MobiDB-lite"/>
    </source>
</evidence>
<dbReference type="PANTHER" id="PTHR12673">
    <property type="entry name" value="FACIOGENITAL DYSPLASIA PROTEIN"/>
    <property type="match status" value="1"/>
</dbReference>
<comment type="caution">
    <text evidence="3">The sequence shown here is derived from an EMBL/GenBank/DDBJ whole genome shotgun (WGS) entry which is preliminary data.</text>
</comment>
<dbReference type="InterPro" id="IPR051092">
    <property type="entry name" value="FYVE_RhoGEF_PH"/>
</dbReference>